<dbReference type="RefSeq" id="WP_315725902.1">
    <property type="nucleotide sequence ID" value="NZ_JAVUPU010000004.1"/>
</dbReference>
<dbReference type="Pfam" id="PF16220">
    <property type="entry name" value="DUF4880"/>
    <property type="match status" value="1"/>
</dbReference>
<dbReference type="Pfam" id="PF04773">
    <property type="entry name" value="FecR"/>
    <property type="match status" value="1"/>
</dbReference>
<feature type="transmembrane region" description="Helical" evidence="1">
    <location>
        <begin position="92"/>
        <end position="111"/>
    </location>
</feature>
<keyword evidence="5" id="KW-1185">Reference proteome</keyword>
<evidence type="ECO:0000259" key="2">
    <source>
        <dbReference type="Pfam" id="PF04773"/>
    </source>
</evidence>
<feature type="domain" description="FecR N-terminal" evidence="3">
    <location>
        <begin position="17"/>
        <end position="56"/>
    </location>
</feature>
<protein>
    <submittedName>
        <fullName evidence="4">FecR domain-containing protein</fullName>
    </submittedName>
</protein>
<dbReference type="InterPro" id="IPR006860">
    <property type="entry name" value="FecR"/>
</dbReference>
<evidence type="ECO:0000259" key="3">
    <source>
        <dbReference type="Pfam" id="PF16220"/>
    </source>
</evidence>
<keyword evidence="1" id="KW-0472">Membrane</keyword>
<sequence length="348" mass="37474">MTGAAHPISPQGQRLDEAAAAWLARRHEGLGPREEEAFLAWLGADPVHKQAYDRLAHGWAALDAMAAVPRISALRSEALVAHPPRRRLSAQWAAIAAMLLLAFIIGVGLFARPDRLGPDDARTAAAAAPRDLRTVKGERSTMMLADGSTITLNTDTRVRIAFAPAERRVILLAGQAYFEVAQDKARPFVVGAGDREVVALGTAFEVRFDRAKVAVALVEGKVKVRPRTDVETGSGASAAAELKPGEQLVFALNSPATSIRAADVANLTRWREGQVRFDAAPLAEAVAEMNRYSMMPIVIEDPRLAAMQVSGVFQTGQSRNFVAALTELFPVAAETTETEIQLRKRDAS</sequence>
<reference evidence="4 5" key="1">
    <citation type="submission" date="2023-05" db="EMBL/GenBank/DDBJ databases">
        <authorList>
            <person name="Guo Y."/>
        </authorList>
    </citation>
    <scope>NUCLEOTIDE SEQUENCE [LARGE SCALE GENOMIC DNA]</scope>
    <source>
        <strain evidence="4 5">GR2756</strain>
    </source>
</reference>
<accession>A0ABU3Q719</accession>
<evidence type="ECO:0000313" key="5">
    <source>
        <dbReference type="Proteomes" id="UP001259572"/>
    </source>
</evidence>
<proteinExistence type="predicted"/>
<feature type="domain" description="FecR protein" evidence="2">
    <location>
        <begin position="131"/>
        <end position="223"/>
    </location>
</feature>
<dbReference type="EMBL" id="JAVUPU010000004">
    <property type="protein sequence ID" value="MDT9599197.1"/>
    <property type="molecule type" value="Genomic_DNA"/>
</dbReference>
<gene>
    <name evidence="4" type="ORF">RQX22_09570</name>
</gene>
<keyword evidence="1" id="KW-1133">Transmembrane helix</keyword>
<dbReference type="PANTHER" id="PTHR30273:SF2">
    <property type="entry name" value="PROTEIN FECR"/>
    <property type="match status" value="1"/>
</dbReference>
<dbReference type="InterPro" id="IPR032623">
    <property type="entry name" value="FecR_N"/>
</dbReference>
<dbReference type="Gene3D" id="2.60.120.1440">
    <property type="match status" value="1"/>
</dbReference>
<dbReference type="Gene3D" id="3.55.50.30">
    <property type="match status" value="1"/>
</dbReference>
<evidence type="ECO:0000256" key="1">
    <source>
        <dbReference type="SAM" id="Phobius"/>
    </source>
</evidence>
<evidence type="ECO:0000313" key="4">
    <source>
        <dbReference type="EMBL" id="MDT9599197.1"/>
    </source>
</evidence>
<comment type="caution">
    <text evidence="4">The sequence shown here is derived from an EMBL/GenBank/DDBJ whole genome shotgun (WGS) entry which is preliminary data.</text>
</comment>
<dbReference type="PIRSF" id="PIRSF018266">
    <property type="entry name" value="FecR"/>
    <property type="match status" value="1"/>
</dbReference>
<organism evidence="4 5">
    <name type="scientific">Sphingosinicella rhizophila</name>
    <dbReference type="NCBI Taxonomy" id="3050082"/>
    <lineage>
        <taxon>Bacteria</taxon>
        <taxon>Pseudomonadati</taxon>
        <taxon>Pseudomonadota</taxon>
        <taxon>Alphaproteobacteria</taxon>
        <taxon>Sphingomonadales</taxon>
        <taxon>Sphingosinicellaceae</taxon>
        <taxon>Sphingosinicella</taxon>
    </lineage>
</organism>
<dbReference type="Proteomes" id="UP001259572">
    <property type="component" value="Unassembled WGS sequence"/>
</dbReference>
<name>A0ABU3Q719_9SPHN</name>
<keyword evidence="1" id="KW-0812">Transmembrane</keyword>
<dbReference type="InterPro" id="IPR012373">
    <property type="entry name" value="Ferrdict_sens_TM"/>
</dbReference>
<dbReference type="PANTHER" id="PTHR30273">
    <property type="entry name" value="PERIPLASMIC SIGNAL SENSOR AND SIGMA FACTOR ACTIVATOR FECR-RELATED"/>
    <property type="match status" value="1"/>
</dbReference>